<dbReference type="VEuPathDB" id="FungiDB:PC9H_008089"/>
<protein>
    <submittedName>
        <fullName evidence="2">Uncharacterized protein</fullName>
    </submittedName>
</protein>
<name>A0A8H6ZS97_PLEOS</name>
<comment type="caution">
    <text evidence="2">The sequence shown here is derived from an EMBL/GenBank/DDBJ whole genome shotgun (WGS) entry which is preliminary data.</text>
</comment>
<dbReference type="AlphaFoldDB" id="A0A8H6ZS97"/>
<evidence type="ECO:0000313" key="2">
    <source>
        <dbReference type="EMBL" id="KAF7428857.1"/>
    </source>
</evidence>
<proteinExistence type="predicted"/>
<sequence length="68" mass="7682">MPTLSEFRQQLVARAMVNFDSDEDGSANQSEPEFGYKLPPPPPPHTSPIELWRALDSYSTSMQNMLLN</sequence>
<keyword evidence="3" id="KW-1185">Reference proteome</keyword>
<dbReference type="GeneID" id="59377907"/>
<organism evidence="2 3">
    <name type="scientific">Pleurotus ostreatus</name>
    <name type="common">Oyster mushroom</name>
    <name type="synonym">White-rot fungus</name>
    <dbReference type="NCBI Taxonomy" id="5322"/>
    <lineage>
        <taxon>Eukaryota</taxon>
        <taxon>Fungi</taxon>
        <taxon>Dikarya</taxon>
        <taxon>Basidiomycota</taxon>
        <taxon>Agaricomycotina</taxon>
        <taxon>Agaricomycetes</taxon>
        <taxon>Agaricomycetidae</taxon>
        <taxon>Agaricales</taxon>
        <taxon>Pleurotineae</taxon>
        <taxon>Pleurotaceae</taxon>
        <taxon>Pleurotus</taxon>
    </lineage>
</organism>
<reference evidence="2" key="1">
    <citation type="submission" date="2019-07" db="EMBL/GenBank/DDBJ databases">
        <authorList>
            <person name="Palmer J.M."/>
        </authorList>
    </citation>
    <scope>NUCLEOTIDE SEQUENCE</scope>
    <source>
        <strain evidence="2">PC9</strain>
    </source>
</reference>
<evidence type="ECO:0000313" key="3">
    <source>
        <dbReference type="Proteomes" id="UP000623687"/>
    </source>
</evidence>
<gene>
    <name evidence="2" type="ORF">PC9H_008089</name>
</gene>
<dbReference type="EMBL" id="JACETU010000005">
    <property type="protein sequence ID" value="KAF7428857.1"/>
    <property type="molecule type" value="Genomic_DNA"/>
</dbReference>
<dbReference type="Proteomes" id="UP000623687">
    <property type="component" value="Unassembled WGS sequence"/>
</dbReference>
<evidence type="ECO:0000256" key="1">
    <source>
        <dbReference type="SAM" id="MobiDB-lite"/>
    </source>
</evidence>
<accession>A0A8H6ZS97</accession>
<dbReference type="RefSeq" id="XP_036631229.1">
    <property type="nucleotide sequence ID" value="XM_036777609.1"/>
</dbReference>
<feature type="region of interest" description="Disordered" evidence="1">
    <location>
        <begin position="20"/>
        <end position="47"/>
    </location>
</feature>